<dbReference type="InterPro" id="IPR018062">
    <property type="entry name" value="HTH_AraC-typ_CS"/>
</dbReference>
<dbReference type="GO" id="GO:0043565">
    <property type="term" value="F:sequence-specific DNA binding"/>
    <property type="evidence" value="ECO:0007669"/>
    <property type="project" value="InterPro"/>
</dbReference>
<dbReference type="Pfam" id="PF12833">
    <property type="entry name" value="HTH_18"/>
    <property type="match status" value="1"/>
</dbReference>
<gene>
    <name evidence="5" type="ORF">DQG23_05925</name>
</gene>
<dbReference type="Proteomes" id="UP000250369">
    <property type="component" value="Unassembled WGS sequence"/>
</dbReference>
<dbReference type="Gene3D" id="2.60.120.10">
    <property type="entry name" value="Jelly Rolls"/>
    <property type="match status" value="1"/>
</dbReference>
<dbReference type="InterPro" id="IPR014710">
    <property type="entry name" value="RmlC-like_jellyroll"/>
</dbReference>
<dbReference type="PANTHER" id="PTHR43280:SF2">
    <property type="entry name" value="HTH-TYPE TRANSCRIPTIONAL REGULATOR EXSA"/>
    <property type="match status" value="1"/>
</dbReference>
<keyword evidence="2" id="KW-0238">DNA-binding</keyword>
<dbReference type="PROSITE" id="PS01124">
    <property type="entry name" value="HTH_ARAC_FAMILY_2"/>
    <property type="match status" value="1"/>
</dbReference>
<dbReference type="PROSITE" id="PS00041">
    <property type="entry name" value="HTH_ARAC_FAMILY_1"/>
    <property type="match status" value="1"/>
</dbReference>
<dbReference type="InterPro" id="IPR037923">
    <property type="entry name" value="HTH-like"/>
</dbReference>
<dbReference type="RefSeq" id="WP_113029881.1">
    <property type="nucleotide sequence ID" value="NZ_QMFB01000002.1"/>
</dbReference>
<dbReference type="EMBL" id="QMFB01000002">
    <property type="protein sequence ID" value="RAV22475.1"/>
    <property type="molecule type" value="Genomic_DNA"/>
</dbReference>
<name>A0A329MRA7_9BACL</name>
<evidence type="ECO:0000313" key="5">
    <source>
        <dbReference type="EMBL" id="RAV22475.1"/>
    </source>
</evidence>
<protein>
    <submittedName>
        <fullName evidence="5">AraC family transcriptional regulator</fullName>
    </submittedName>
</protein>
<evidence type="ECO:0000256" key="1">
    <source>
        <dbReference type="ARBA" id="ARBA00023015"/>
    </source>
</evidence>
<keyword evidence="6" id="KW-1185">Reference proteome</keyword>
<feature type="domain" description="HTH araC/xylS-type" evidence="4">
    <location>
        <begin position="193"/>
        <end position="291"/>
    </location>
</feature>
<dbReference type="SUPFAM" id="SSF51215">
    <property type="entry name" value="Regulatory protein AraC"/>
    <property type="match status" value="1"/>
</dbReference>
<dbReference type="InterPro" id="IPR009057">
    <property type="entry name" value="Homeodomain-like_sf"/>
</dbReference>
<dbReference type="OrthoDB" id="249627at2"/>
<keyword evidence="3" id="KW-0804">Transcription</keyword>
<dbReference type="SMART" id="SM00342">
    <property type="entry name" value="HTH_ARAC"/>
    <property type="match status" value="1"/>
</dbReference>
<dbReference type="PRINTS" id="PR00032">
    <property type="entry name" value="HTHARAC"/>
</dbReference>
<dbReference type="InterPro" id="IPR020449">
    <property type="entry name" value="Tscrpt_reg_AraC-type_HTH"/>
</dbReference>
<evidence type="ECO:0000313" key="6">
    <source>
        <dbReference type="Proteomes" id="UP000250369"/>
    </source>
</evidence>
<sequence length="303" mass="35650">MARKKYVLRSDLTIDNLYTFHYFELSRNFYSTGEKHDFWEFIYVDKGEMHIYTDFGEYRLTQGEVFFYKPNLFHRGGANSREATNLIILSFDSRSPCMTFFENKRFRLDESDRLILAEMVKEGMEAFDPSIKWFIPYLTGSEDSPFGCEQLIKNYLEIFLIRLIRRGNESGDNQEEHKPSSAIRENTEADLSQSIIRFMEENIAANLTLDELCKMFSIGKTQLKTLFKKKTGRSCLDFWKHLKIERAKTLIREESHNITEIAERLGYSTVHYFSTDFKKATDMTPTDYARTVQARLTSSRKSN</sequence>
<proteinExistence type="predicted"/>
<dbReference type="AlphaFoldDB" id="A0A329MRA7"/>
<dbReference type="InterPro" id="IPR018060">
    <property type="entry name" value="HTH_AraC"/>
</dbReference>
<dbReference type="InterPro" id="IPR003313">
    <property type="entry name" value="AraC-bd"/>
</dbReference>
<accession>A0A329MRA7</accession>
<comment type="caution">
    <text evidence="5">The sequence shown here is derived from an EMBL/GenBank/DDBJ whole genome shotgun (WGS) entry which is preliminary data.</text>
</comment>
<dbReference type="Pfam" id="PF02311">
    <property type="entry name" value="AraC_binding"/>
    <property type="match status" value="1"/>
</dbReference>
<evidence type="ECO:0000259" key="4">
    <source>
        <dbReference type="PROSITE" id="PS01124"/>
    </source>
</evidence>
<dbReference type="PANTHER" id="PTHR43280">
    <property type="entry name" value="ARAC-FAMILY TRANSCRIPTIONAL REGULATOR"/>
    <property type="match status" value="1"/>
</dbReference>
<organism evidence="5 6">
    <name type="scientific">Paenibacillus contaminans</name>
    <dbReference type="NCBI Taxonomy" id="450362"/>
    <lineage>
        <taxon>Bacteria</taxon>
        <taxon>Bacillati</taxon>
        <taxon>Bacillota</taxon>
        <taxon>Bacilli</taxon>
        <taxon>Bacillales</taxon>
        <taxon>Paenibacillaceae</taxon>
        <taxon>Paenibacillus</taxon>
    </lineage>
</organism>
<evidence type="ECO:0000256" key="3">
    <source>
        <dbReference type="ARBA" id="ARBA00023163"/>
    </source>
</evidence>
<dbReference type="GO" id="GO:0003700">
    <property type="term" value="F:DNA-binding transcription factor activity"/>
    <property type="evidence" value="ECO:0007669"/>
    <property type="project" value="InterPro"/>
</dbReference>
<keyword evidence="1" id="KW-0805">Transcription regulation</keyword>
<evidence type="ECO:0000256" key="2">
    <source>
        <dbReference type="ARBA" id="ARBA00023125"/>
    </source>
</evidence>
<dbReference type="SUPFAM" id="SSF46689">
    <property type="entry name" value="Homeodomain-like"/>
    <property type="match status" value="1"/>
</dbReference>
<dbReference type="Gene3D" id="1.10.10.60">
    <property type="entry name" value="Homeodomain-like"/>
    <property type="match status" value="2"/>
</dbReference>
<reference evidence="5 6" key="1">
    <citation type="journal article" date="2009" name="Int. J. Syst. Evol. Microbiol.">
        <title>Paenibacillus contaminans sp. nov., isolated from a contaminated laboratory plate.</title>
        <authorList>
            <person name="Chou J.H."/>
            <person name="Lee J.H."/>
            <person name="Lin M.C."/>
            <person name="Chang P.S."/>
            <person name="Arun A.B."/>
            <person name="Young C.C."/>
            <person name="Chen W.M."/>
        </authorList>
    </citation>
    <scope>NUCLEOTIDE SEQUENCE [LARGE SCALE GENOMIC DNA]</scope>
    <source>
        <strain evidence="5 6">CKOBP-6</strain>
    </source>
</reference>